<dbReference type="InterPro" id="IPR006664">
    <property type="entry name" value="OMP_bac"/>
</dbReference>
<dbReference type="InterPro" id="IPR019734">
    <property type="entry name" value="TPR_rpt"/>
</dbReference>
<keyword evidence="4" id="KW-0472">Membrane</keyword>
<keyword evidence="2" id="KW-0677">Repeat</keyword>
<comment type="subcellular location">
    <subcellularLocation>
        <location evidence="1">Cell outer membrane</location>
    </subcellularLocation>
</comment>
<dbReference type="InterPro" id="IPR013105">
    <property type="entry name" value="TPR_2"/>
</dbReference>
<dbReference type="InterPro" id="IPR006665">
    <property type="entry name" value="OmpA-like"/>
</dbReference>
<evidence type="ECO:0000256" key="1">
    <source>
        <dbReference type="ARBA" id="ARBA00004442"/>
    </source>
</evidence>
<dbReference type="PRINTS" id="PR01021">
    <property type="entry name" value="OMPADOMAIN"/>
</dbReference>
<dbReference type="InterPro" id="IPR050330">
    <property type="entry name" value="Bact_OuterMem_StrucFunc"/>
</dbReference>
<keyword evidence="5" id="KW-0998">Cell outer membrane</keyword>
<dbReference type="Gene3D" id="1.25.40.10">
    <property type="entry name" value="Tetratricopeptide repeat domain"/>
    <property type="match status" value="1"/>
</dbReference>
<evidence type="ECO:0000256" key="4">
    <source>
        <dbReference type="ARBA" id="ARBA00023136"/>
    </source>
</evidence>
<accession>A0A916JLN6</accession>
<dbReference type="SUPFAM" id="SSF48452">
    <property type="entry name" value="TPR-like"/>
    <property type="match status" value="1"/>
</dbReference>
<dbReference type="InterPro" id="IPR011990">
    <property type="entry name" value="TPR-like_helical_dom_sf"/>
</dbReference>
<dbReference type="SUPFAM" id="SSF103088">
    <property type="entry name" value="OmpA-like"/>
    <property type="match status" value="1"/>
</dbReference>
<dbReference type="GO" id="GO:0009279">
    <property type="term" value="C:cell outer membrane"/>
    <property type="evidence" value="ECO:0007669"/>
    <property type="project" value="UniProtKB-SubCell"/>
</dbReference>
<dbReference type="Proteomes" id="UP000683507">
    <property type="component" value="Chromosome"/>
</dbReference>
<evidence type="ECO:0000256" key="3">
    <source>
        <dbReference type="ARBA" id="ARBA00022803"/>
    </source>
</evidence>
<reference evidence="7" key="1">
    <citation type="submission" date="2021-04" db="EMBL/GenBank/DDBJ databases">
        <authorList>
            <person name="Rodrigo-Torres L."/>
            <person name="Arahal R. D."/>
            <person name="Lucena T."/>
        </authorList>
    </citation>
    <scope>NUCLEOTIDE SEQUENCE</scope>
    <source>
        <strain evidence="7">AS29M-1</strain>
    </source>
</reference>
<dbReference type="SMART" id="SM00028">
    <property type="entry name" value="TPR"/>
    <property type="match status" value="2"/>
</dbReference>
<dbReference type="InterPro" id="IPR011659">
    <property type="entry name" value="WD40"/>
</dbReference>
<dbReference type="Pfam" id="PF07719">
    <property type="entry name" value="TPR_2"/>
    <property type="match status" value="1"/>
</dbReference>
<name>A0A916JLN6_9FLAO</name>
<feature type="domain" description="OmpA-like" evidence="6">
    <location>
        <begin position="555"/>
        <end position="626"/>
    </location>
</feature>
<dbReference type="InterPro" id="IPR036737">
    <property type="entry name" value="OmpA-like_sf"/>
</dbReference>
<evidence type="ECO:0000313" key="8">
    <source>
        <dbReference type="Proteomes" id="UP000683507"/>
    </source>
</evidence>
<protein>
    <submittedName>
        <fullName evidence="7">Peptidoglycan-associated lipoprotein</fullName>
    </submittedName>
</protein>
<keyword evidence="8" id="KW-1185">Reference proteome</keyword>
<dbReference type="Gene3D" id="3.30.1330.60">
    <property type="entry name" value="OmpA-like domain"/>
    <property type="match status" value="1"/>
</dbReference>
<dbReference type="Gene3D" id="2.60.40.1120">
    <property type="entry name" value="Carboxypeptidase-like, regulatory domain"/>
    <property type="match status" value="1"/>
</dbReference>
<dbReference type="AlphaFoldDB" id="A0A916JLN6"/>
<dbReference type="RefSeq" id="WP_310737122.1">
    <property type="nucleotide sequence ID" value="NZ_OU015584.1"/>
</dbReference>
<evidence type="ECO:0000259" key="6">
    <source>
        <dbReference type="Pfam" id="PF00691"/>
    </source>
</evidence>
<gene>
    <name evidence="7" type="primary">pal_5</name>
    <name evidence="7" type="ORF">CRYO30217_00578</name>
</gene>
<evidence type="ECO:0000313" key="7">
    <source>
        <dbReference type="EMBL" id="CAG5078110.1"/>
    </source>
</evidence>
<sequence>MKFFRLIICLSIICGVGSSTYAQKNFAKEADHAFFNESYFSAIEAYKKADVKAKPAEKARINYQIGECYRLMVDPAQAETFYAKAIKLKYASTNPDVLFRMADVLKQQGNYKEAQDYYEQFLSKKPGVAEAEAGLESCKKAQVWKAEPTKHIVQNEIQLNTESYDYAPAWGDKKHETLIFSSSRPGSTGDGIDDRTGESYMDLWITTRDNKGKWGEPQILPETINTEDNEGGAYMNRKGDALYFTRCPREKKTNIGCDIFYSEPQGRSWKEATKIVLKPEGADSLSCGHPTLDRKEDYMIFASDLPGGQGGKDLWITEWDKSEKKWGTPKNLGPKINTSGDEMFPHLTDEGVLYFSSNGHVGMGGLDIFRAEETGEMQWGNVENLRYPINSSEHDYGIIFEKNSDDKRGFFTSSRPEGKGRDDLYSFNLPEIKFILEVYVKNKETQEPLAGVEITLVGSDGSQVVKTTDEEGKFIYDENGSDRYIKKETSYNIEVSKDEFLGAKSKFSTVGEENSKKYIEELFMQPASKDVVIDFPEVQYAYDKHELLVDDRINSEDSLDYLYQTLVDNPTIVIELQAHTDCRGSDKYNKALSQRRAQSCVDYLISKGIPADRMVPAGYGETTPRAPGLECETIENMATNEEKEVAHQKNRRTQFRVLSFDYKPSGSGGE</sequence>
<dbReference type="PANTHER" id="PTHR30329">
    <property type="entry name" value="STATOR ELEMENT OF FLAGELLAR MOTOR COMPLEX"/>
    <property type="match status" value="1"/>
</dbReference>
<evidence type="ECO:0000256" key="5">
    <source>
        <dbReference type="ARBA" id="ARBA00023237"/>
    </source>
</evidence>
<dbReference type="Pfam" id="PF07676">
    <property type="entry name" value="PD40"/>
    <property type="match status" value="1"/>
</dbReference>
<dbReference type="PANTHER" id="PTHR30329:SF21">
    <property type="entry name" value="LIPOPROTEIN YIAD-RELATED"/>
    <property type="match status" value="1"/>
</dbReference>
<keyword evidence="7" id="KW-0449">Lipoprotein</keyword>
<dbReference type="Pfam" id="PF00691">
    <property type="entry name" value="OmpA"/>
    <property type="match status" value="1"/>
</dbReference>
<organism evidence="7 8">
    <name type="scientific">Parvicella tangerina</name>
    <dbReference type="NCBI Taxonomy" id="2829795"/>
    <lineage>
        <taxon>Bacteria</taxon>
        <taxon>Pseudomonadati</taxon>
        <taxon>Bacteroidota</taxon>
        <taxon>Flavobacteriia</taxon>
        <taxon>Flavobacteriales</taxon>
        <taxon>Parvicellaceae</taxon>
        <taxon>Parvicella</taxon>
    </lineage>
</organism>
<proteinExistence type="predicted"/>
<dbReference type="KEGG" id="ptan:CRYO30217_00578"/>
<dbReference type="EMBL" id="OU015584">
    <property type="protein sequence ID" value="CAG5078110.1"/>
    <property type="molecule type" value="Genomic_DNA"/>
</dbReference>
<dbReference type="CDD" id="cd07185">
    <property type="entry name" value="OmpA_C-like"/>
    <property type="match status" value="1"/>
</dbReference>
<keyword evidence="3" id="KW-0802">TPR repeat</keyword>
<evidence type="ECO:0000256" key="2">
    <source>
        <dbReference type="ARBA" id="ARBA00022737"/>
    </source>
</evidence>
<dbReference type="Pfam" id="PF13181">
    <property type="entry name" value="TPR_8"/>
    <property type="match status" value="1"/>
</dbReference>